<evidence type="ECO:0000256" key="5">
    <source>
        <dbReference type="ARBA" id="ARBA00022555"/>
    </source>
</evidence>
<feature type="binding site" evidence="16">
    <location>
        <position position="608"/>
    </location>
    <ligand>
        <name>Zn(2+)</name>
        <dbReference type="ChEBI" id="CHEBI:29105"/>
    </ligand>
</feature>
<evidence type="ECO:0000256" key="10">
    <source>
        <dbReference type="ARBA" id="ARBA00022840"/>
    </source>
</evidence>
<organism evidence="19 20">
    <name type="scientific">Ceutorhynchus assimilis</name>
    <name type="common">cabbage seed weevil</name>
    <dbReference type="NCBI Taxonomy" id="467358"/>
    <lineage>
        <taxon>Eukaryota</taxon>
        <taxon>Metazoa</taxon>
        <taxon>Ecdysozoa</taxon>
        <taxon>Arthropoda</taxon>
        <taxon>Hexapoda</taxon>
        <taxon>Insecta</taxon>
        <taxon>Pterygota</taxon>
        <taxon>Neoptera</taxon>
        <taxon>Endopterygota</taxon>
        <taxon>Coleoptera</taxon>
        <taxon>Polyphaga</taxon>
        <taxon>Cucujiformia</taxon>
        <taxon>Curculionidae</taxon>
        <taxon>Ceutorhynchinae</taxon>
        <taxon>Ceutorhynchus</taxon>
    </lineage>
</organism>
<comment type="subunit">
    <text evidence="16">Monomer.</text>
</comment>
<dbReference type="InterPro" id="IPR009000">
    <property type="entry name" value="Transl_B-barrel_sf"/>
</dbReference>
<dbReference type="FunFam" id="3.30.930.10:FF:000011">
    <property type="entry name" value="Alanine--tRNA ligase, cytoplasmic"/>
    <property type="match status" value="1"/>
</dbReference>
<evidence type="ECO:0000256" key="15">
    <source>
        <dbReference type="ARBA" id="ARBA00048300"/>
    </source>
</evidence>
<comment type="function">
    <text evidence="16">Catalyzes the attachment of alanine to tRNA(Ala) in a two-step reaction: alanine is first activated by ATP to form Ala-AMP and then transferred to the acceptor end of tRNA(Ala). Also edits incorrectly charged tRNA(Ala) via its editing domain.</text>
</comment>
<evidence type="ECO:0000256" key="14">
    <source>
        <dbReference type="ARBA" id="ARBA00032577"/>
    </source>
</evidence>
<evidence type="ECO:0000259" key="18">
    <source>
        <dbReference type="PROSITE" id="PS50860"/>
    </source>
</evidence>
<feature type="binding site" evidence="16">
    <location>
        <position position="604"/>
    </location>
    <ligand>
        <name>Zn(2+)</name>
        <dbReference type="ChEBI" id="CHEBI:29105"/>
    </ligand>
</feature>
<feature type="domain" description="Alanyl-transfer RNA synthetases family profile" evidence="18">
    <location>
        <begin position="4"/>
        <end position="766"/>
    </location>
</feature>
<dbReference type="Gene3D" id="3.30.930.10">
    <property type="entry name" value="Bira Bifunctional Protein, Domain 2"/>
    <property type="match status" value="1"/>
</dbReference>
<dbReference type="InterPro" id="IPR018163">
    <property type="entry name" value="Thr/Ala-tRNA-synth_IIc_edit"/>
</dbReference>
<dbReference type="SUPFAM" id="SSF101353">
    <property type="entry name" value="Putative anticodon-binding domain of alanyl-tRNA synthetase (AlaRS)"/>
    <property type="match status" value="1"/>
</dbReference>
<keyword evidence="7 16" id="KW-0479">Metal-binding</keyword>
<gene>
    <name evidence="19" type="ORF">CEUTPL_LOCUS12459</name>
</gene>
<dbReference type="SUPFAM" id="SSF55186">
    <property type="entry name" value="ThrRS/AlaRS common domain"/>
    <property type="match status" value="1"/>
</dbReference>
<dbReference type="Pfam" id="PF02272">
    <property type="entry name" value="DHHA1"/>
    <property type="match status" value="1"/>
</dbReference>
<dbReference type="FunFam" id="3.10.310.40:FF:000002">
    <property type="entry name" value="alanine--tRNA ligase, cytoplasmic"/>
    <property type="match status" value="1"/>
</dbReference>
<dbReference type="InterPro" id="IPR018162">
    <property type="entry name" value="Ala-tRNA-ligase_IIc_anticod-bd"/>
</dbReference>
<dbReference type="PANTHER" id="PTHR11777">
    <property type="entry name" value="ALANYL-TRNA SYNTHETASE"/>
    <property type="match status" value="1"/>
</dbReference>
<comment type="domain">
    <text evidence="16">Consists of three domains; the N-terminal catalytic domain, the editing domain and the C-terminal C-Ala domain. The editing domain removes incorrectly charged amino acids, while the C-Ala domain, along with tRNA(Ala), serves as a bridge to cooperatively bring together the editing and aminoacylation centers thus stimulating deacylation of misacylated tRNAs.</text>
</comment>
<dbReference type="Gene3D" id="2.40.30.130">
    <property type="match status" value="1"/>
</dbReference>
<sequence>MTALSAKQVRNAYIDFFKEKNHIYHHSSSTIPLDDPTLLFTNAGMNQFKPIFLGTVDPNSDLSKLVRAVNTQKCIRAGGKHNDLDDVGKDVYHHTFFEMMGNWSFGDYFKKEICTWAWEFLTIKLQLPPNRLYVTYFGGDEKSGLEPDTECKQIWLNLGVPPTHVIPGSMKDNFWEMGETGPCGPCSELHFDRIGDRDVPELVNQDDPDVLEIWNLVFIQYNRETDASLKPLPKKHIDCGLGLERLVSVIQNKRSNYDTDLFVPIFEAIEKGTGAPPYQGRVGEADTDGIDMAYRVLADHARTLTIALSDGGNPDNTGRGYVLRRILRRAVRYATEKLNAKPGFFATLVNTVVDLLGDTFPEVTKDPQSVIDTINEEETQFLKTLSRGRNLLNRTITKLGNNCKEVPGDVAWRLYDTYGFPVDLTSLMAEEKGLNVNMSDYEESKKQAQLISQGKGSGVADTINLDVHSITELQTMGVPPTDDSAKYDYQAGAKVDDTYQFASCQATVIGLRFNKQFVEEVTSGQECGLLLDKTNFYAEQGGQIYDTGYIVKSDDDSVEFSVKNVQVRGGYIVHIGNIEGTLKKGDKVTLHIDSERRRSIMSNHTGTHILNYALRKVLGTEADQRGSLVAPDRLRFDFTNKGALSVEQVKNTEQNSKDLIGKNQQVYAKEANLATAKTIRGLRAVFEETYPDPVRIVSVGIPVEQLETDPFGPAGDGTSIEFCGGTHVKYAGHIGDFVISSEEAIAKGIRRIVALTGPEATKALKRNEVLENRLNEIKSSIEADKDGLNSKDNVKRIVELTDEVSQATIPYWKKEEIRNSLKSLKKALDDKDRAVKAAIANKVIDEIKEFVNQNPNLPVLVKELKAFNNTKALDGALKQVRSLSPSTAALFVSVDPDSNKLFCLSSVPKETIEKGLKANEWVQSVASKIGGKGGGKPDSAQASGANCVAVDEILLLAKQFADSKLS</sequence>
<keyword evidence="20" id="KW-1185">Reference proteome</keyword>
<dbReference type="EMBL" id="OU892283">
    <property type="protein sequence ID" value="CAG9772037.1"/>
    <property type="molecule type" value="Genomic_DNA"/>
</dbReference>
<feature type="coiled-coil region" evidence="17">
    <location>
        <begin position="814"/>
        <end position="841"/>
    </location>
</feature>
<dbReference type="InterPro" id="IPR023033">
    <property type="entry name" value="Ala_tRNA_ligase_euk/bac"/>
</dbReference>
<dbReference type="SUPFAM" id="SSF55681">
    <property type="entry name" value="Class II aaRS and biotin synthetases"/>
    <property type="match status" value="1"/>
</dbReference>
<proteinExistence type="inferred from homology"/>
<dbReference type="Pfam" id="PF07973">
    <property type="entry name" value="tRNA_SAD"/>
    <property type="match status" value="1"/>
</dbReference>
<dbReference type="GO" id="GO:0000049">
    <property type="term" value="F:tRNA binding"/>
    <property type="evidence" value="ECO:0007669"/>
    <property type="project" value="UniProtKB-KW"/>
</dbReference>
<dbReference type="SUPFAM" id="SSF50447">
    <property type="entry name" value="Translation proteins"/>
    <property type="match status" value="1"/>
</dbReference>
<comment type="cofactor">
    <cofactor evidence="16">
        <name>Zn(2+)</name>
        <dbReference type="ChEBI" id="CHEBI:29105"/>
    </cofactor>
    <text evidence="16">Binds 1 zinc ion per subunit.</text>
</comment>
<dbReference type="GO" id="GO:0004813">
    <property type="term" value="F:alanine-tRNA ligase activity"/>
    <property type="evidence" value="ECO:0007669"/>
    <property type="project" value="UniProtKB-UniRule"/>
</dbReference>
<evidence type="ECO:0000256" key="3">
    <source>
        <dbReference type="ARBA" id="ARBA00017959"/>
    </source>
</evidence>
<dbReference type="FunFam" id="3.30.980.10:FF:000004">
    <property type="entry name" value="Alanine--tRNA ligase, cytoplasmic"/>
    <property type="match status" value="1"/>
</dbReference>
<dbReference type="Pfam" id="PF01411">
    <property type="entry name" value="tRNA-synt_2c"/>
    <property type="match status" value="1"/>
</dbReference>
<dbReference type="PRINTS" id="PR00980">
    <property type="entry name" value="TRNASYNTHALA"/>
</dbReference>
<accession>A0A9N9QRI0</accession>
<evidence type="ECO:0000256" key="17">
    <source>
        <dbReference type="SAM" id="Coils"/>
    </source>
</evidence>
<dbReference type="InterPro" id="IPR012947">
    <property type="entry name" value="tRNA_SAD"/>
</dbReference>
<keyword evidence="6 16" id="KW-0436">Ligase</keyword>
<comment type="similarity">
    <text evidence="1">Belongs to the class-II aminoacyl-tRNA synthetase family. Alax-L subfamily.</text>
</comment>
<dbReference type="OrthoDB" id="2423964at2759"/>
<keyword evidence="12 16" id="KW-0648">Protein biosynthesis</keyword>
<dbReference type="HAMAP" id="MF_00036_B">
    <property type="entry name" value="Ala_tRNA_synth_B"/>
    <property type="match status" value="1"/>
</dbReference>
<evidence type="ECO:0000256" key="9">
    <source>
        <dbReference type="ARBA" id="ARBA00022833"/>
    </source>
</evidence>
<evidence type="ECO:0000256" key="13">
    <source>
        <dbReference type="ARBA" id="ARBA00023146"/>
    </source>
</evidence>
<feature type="binding site" evidence="16">
    <location>
        <position position="727"/>
    </location>
    <ligand>
        <name>Zn(2+)</name>
        <dbReference type="ChEBI" id="CHEBI:29105"/>
    </ligand>
</feature>
<evidence type="ECO:0000256" key="7">
    <source>
        <dbReference type="ARBA" id="ARBA00022723"/>
    </source>
</evidence>
<dbReference type="PROSITE" id="PS50860">
    <property type="entry name" value="AA_TRNA_LIGASE_II_ALA"/>
    <property type="match status" value="1"/>
</dbReference>
<dbReference type="GO" id="GO:0005739">
    <property type="term" value="C:mitochondrion"/>
    <property type="evidence" value="ECO:0007669"/>
    <property type="project" value="TreeGrafter"/>
</dbReference>
<dbReference type="InterPro" id="IPR050058">
    <property type="entry name" value="Ala-tRNA_ligase"/>
</dbReference>
<dbReference type="GO" id="GO:0008270">
    <property type="term" value="F:zinc ion binding"/>
    <property type="evidence" value="ECO:0007669"/>
    <property type="project" value="UniProtKB-UniRule"/>
</dbReference>
<evidence type="ECO:0000256" key="12">
    <source>
        <dbReference type="ARBA" id="ARBA00022917"/>
    </source>
</evidence>
<dbReference type="PANTHER" id="PTHR11777:SF9">
    <property type="entry name" value="ALANINE--TRNA LIGASE, CYTOPLASMIC"/>
    <property type="match status" value="1"/>
</dbReference>
<evidence type="ECO:0000256" key="6">
    <source>
        <dbReference type="ARBA" id="ARBA00022598"/>
    </source>
</evidence>
<evidence type="ECO:0000256" key="4">
    <source>
        <dbReference type="ARBA" id="ARBA00022490"/>
    </source>
</evidence>
<dbReference type="GO" id="GO:0005524">
    <property type="term" value="F:ATP binding"/>
    <property type="evidence" value="ECO:0007669"/>
    <property type="project" value="UniProtKB-UniRule"/>
</dbReference>
<evidence type="ECO:0000313" key="19">
    <source>
        <dbReference type="EMBL" id="CAG9772037.1"/>
    </source>
</evidence>
<dbReference type="SMART" id="SM00863">
    <property type="entry name" value="tRNA_SAD"/>
    <property type="match status" value="1"/>
</dbReference>
<protein>
    <recommendedName>
        <fullName evidence="3">Alanine--tRNA ligase</fullName>
        <ecNumber evidence="2">6.1.1.7</ecNumber>
    </recommendedName>
    <alternativeName>
        <fullName evidence="14">Alanyl-tRNA synthetase</fullName>
    </alternativeName>
</protein>
<keyword evidence="4" id="KW-0963">Cytoplasm</keyword>
<keyword evidence="17" id="KW-0175">Coiled coil</keyword>
<keyword evidence="13 16" id="KW-0030">Aminoacyl-tRNA synthetase</keyword>
<dbReference type="NCBIfam" id="TIGR00344">
    <property type="entry name" value="alaS"/>
    <property type="match status" value="1"/>
</dbReference>
<dbReference type="GO" id="GO:0002161">
    <property type="term" value="F:aminoacyl-tRNA deacylase activity"/>
    <property type="evidence" value="ECO:0007669"/>
    <property type="project" value="TreeGrafter"/>
</dbReference>
<evidence type="ECO:0000256" key="1">
    <source>
        <dbReference type="ARBA" id="ARBA00008429"/>
    </source>
</evidence>
<evidence type="ECO:0000256" key="11">
    <source>
        <dbReference type="ARBA" id="ARBA00022884"/>
    </source>
</evidence>
<evidence type="ECO:0000256" key="2">
    <source>
        <dbReference type="ARBA" id="ARBA00013168"/>
    </source>
</evidence>
<dbReference type="InterPro" id="IPR018164">
    <property type="entry name" value="Ala-tRNA-synth_IIc_N"/>
</dbReference>
<dbReference type="InterPro" id="IPR002318">
    <property type="entry name" value="Ala-tRNA-lgiase_IIc"/>
</dbReference>
<feature type="binding site" evidence="16">
    <location>
        <position position="723"/>
    </location>
    <ligand>
        <name>Zn(2+)</name>
        <dbReference type="ChEBI" id="CHEBI:29105"/>
    </ligand>
</feature>
<dbReference type="InterPro" id="IPR003156">
    <property type="entry name" value="DHHA1_dom"/>
</dbReference>
<dbReference type="InterPro" id="IPR018165">
    <property type="entry name" value="Ala-tRNA-synth_IIc_core"/>
</dbReference>
<keyword evidence="5 16" id="KW-0820">tRNA-binding</keyword>
<comment type="catalytic activity">
    <reaction evidence="15 16">
        <text>tRNA(Ala) + L-alanine + ATP = L-alanyl-tRNA(Ala) + AMP + diphosphate</text>
        <dbReference type="Rhea" id="RHEA:12540"/>
        <dbReference type="Rhea" id="RHEA-COMP:9657"/>
        <dbReference type="Rhea" id="RHEA-COMP:9923"/>
        <dbReference type="ChEBI" id="CHEBI:30616"/>
        <dbReference type="ChEBI" id="CHEBI:33019"/>
        <dbReference type="ChEBI" id="CHEBI:57972"/>
        <dbReference type="ChEBI" id="CHEBI:78442"/>
        <dbReference type="ChEBI" id="CHEBI:78497"/>
        <dbReference type="ChEBI" id="CHEBI:456215"/>
        <dbReference type="EC" id="6.1.1.7"/>
    </reaction>
</comment>
<keyword evidence="11 16" id="KW-0694">RNA-binding</keyword>
<name>A0A9N9QRI0_9CUCU</name>
<evidence type="ECO:0000313" key="20">
    <source>
        <dbReference type="Proteomes" id="UP001152799"/>
    </source>
</evidence>
<dbReference type="Proteomes" id="UP001152799">
    <property type="component" value="Chromosome 7"/>
</dbReference>
<dbReference type="Gene3D" id="3.30.980.10">
    <property type="entry name" value="Threonyl-trna Synthetase, Chain A, domain 2"/>
    <property type="match status" value="1"/>
</dbReference>
<evidence type="ECO:0000256" key="16">
    <source>
        <dbReference type="HAMAP-Rule" id="MF_03133"/>
    </source>
</evidence>
<dbReference type="Gene3D" id="3.10.310.40">
    <property type="match status" value="1"/>
</dbReference>
<dbReference type="EC" id="6.1.1.7" evidence="2"/>
<dbReference type="InterPro" id="IPR045864">
    <property type="entry name" value="aa-tRNA-synth_II/BPL/LPL"/>
</dbReference>
<dbReference type="AlphaFoldDB" id="A0A9N9QRI0"/>
<keyword evidence="9 16" id="KW-0862">Zinc</keyword>
<dbReference type="GO" id="GO:0006419">
    <property type="term" value="P:alanyl-tRNA aminoacylation"/>
    <property type="evidence" value="ECO:0007669"/>
    <property type="project" value="InterPro"/>
</dbReference>
<dbReference type="CDD" id="cd00673">
    <property type="entry name" value="AlaRS_core"/>
    <property type="match status" value="1"/>
</dbReference>
<reference evidence="19" key="1">
    <citation type="submission" date="2022-01" db="EMBL/GenBank/DDBJ databases">
        <authorList>
            <person name="King R."/>
        </authorList>
    </citation>
    <scope>NUCLEOTIDE SEQUENCE</scope>
</reference>
<keyword evidence="10 16" id="KW-0067">ATP-binding</keyword>
<dbReference type="FunFam" id="2.40.30.130:FF:000002">
    <property type="entry name" value="alanine--tRNA ligase, cytoplasmic"/>
    <property type="match status" value="1"/>
</dbReference>
<keyword evidence="8 16" id="KW-0547">Nucleotide-binding</keyword>
<evidence type="ECO:0000256" key="8">
    <source>
        <dbReference type="ARBA" id="ARBA00022741"/>
    </source>
</evidence>